<proteinExistence type="predicted"/>
<accession>A0ABU0ICT4</accession>
<dbReference type="RefSeq" id="WP_307158253.1">
    <property type="nucleotide sequence ID" value="NZ_JAUSWH010000006.1"/>
</dbReference>
<name>A0ABU0ICT4_9HYPH</name>
<comment type="caution">
    <text evidence="1">The sequence shown here is derived from an EMBL/GenBank/DDBJ whole genome shotgun (WGS) entry which is preliminary data.</text>
</comment>
<reference evidence="1 2" key="1">
    <citation type="submission" date="2023-07" db="EMBL/GenBank/DDBJ databases">
        <title>Genomic Encyclopedia of Type Strains, Phase IV (KMG-IV): sequencing the most valuable type-strain genomes for metagenomic binning, comparative biology and taxonomic classification.</title>
        <authorList>
            <person name="Goeker M."/>
        </authorList>
    </citation>
    <scope>NUCLEOTIDE SEQUENCE [LARGE SCALE GENOMIC DNA]</scope>
    <source>
        <strain evidence="1 2">DSM 100301</strain>
    </source>
</reference>
<protein>
    <submittedName>
        <fullName evidence="1">Uncharacterized protein</fullName>
    </submittedName>
</protein>
<gene>
    <name evidence="1" type="ORF">QO005_002400</name>
</gene>
<evidence type="ECO:0000313" key="2">
    <source>
        <dbReference type="Proteomes" id="UP001235269"/>
    </source>
</evidence>
<sequence length="45" mass="4833">MEIPRDPPPDLQHQLWAADRLALADCKALNRAKGRALAAAGLAPE</sequence>
<evidence type="ECO:0000313" key="1">
    <source>
        <dbReference type="EMBL" id="MDQ0456060.1"/>
    </source>
</evidence>
<organism evidence="1 2">
    <name type="scientific">Rhizobium paknamense</name>
    <dbReference type="NCBI Taxonomy" id="1206817"/>
    <lineage>
        <taxon>Bacteria</taxon>
        <taxon>Pseudomonadati</taxon>
        <taxon>Pseudomonadota</taxon>
        <taxon>Alphaproteobacteria</taxon>
        <taxon>Hyphomicrobiales</taxon>
        <taxon>Rhizobiaceae</taxon>
        <taxon>Rhizobium/Agrobacterium group</taxon>
        <taxon>Rhizobium</taxon>
    </lineage>
</organism>
<dbReference type="Proteomes" id="UP001235269">
    <property type="component" value="Unassembled WGS sequence"/>
</dbReference>
<dbReference type="EMBL" id="JAUSWH010000006">
    <property type="protein sequence ID" value="MDQ0456060.1"/>
    <property type="molecule type" value="Genomic_DNA"/>
</dbReference>
<keyword evidence="2" id="KW-1185">Reference proteome</keyword>